<dbReference type="EMBL" id="JANUXX010000001">
    <property type="protein sequence ID" value="MCS4487572.1"/>
    <property type="molecule type" value="Genomic_DNA"/>
</dbReference>
<dbReference type="Proteomes" id="UP001206548">
    <property type="component" value="Unassembled WGS sequence"/>
</dbReference>
<evidence type="ECO:0000256" key="1">
    <source>
        <dbReference type="ARBA" id="ARBA00007274"/>
    </source>
</evidence>
<evidence type="ECO:0000313" key="8">
    <source>
        <dbReference type="Proteomes" id="UP001206548"/>
    </source>
</evidence>
<dbReference type="InterPro" id="IPR001451">
    <property type="entry name" value="Hexapep"/>
</dbReference>
<dbReference type="RefSeq" id="WP_259136716.1">
    <property type="nucleotide sequence ID" value="NZ_JANUXX010000001.1"/>
</dbReference>
<gene>
    <name evidence="7" type="ORF">NXS10_01080</name>
</gene>
<dbReference type="PANTHER" id="PTHR43017">
    <property type="entry name" value="GALACTOSIDE O-ACETYLTRANSFERASE"/>
    <property type="match status" value="1"/>
</dbReference>
<comment type="caution">
    <text evidence="7">The sequence shown here is derived from an EMBL/GenBank/DDBJ whole genome shotgun (WGS) entry which is preliminary data.</text>
</comment>
<evidence type="ECO:0000256" key="2">
    <source>
        <dbReference type="ARBA" id="ARBA00022679"/>
    </source>
</evidence>
<proteinExistence type="inferred from homology"/>
<dbReference type="SMART" id="SM01266">
    <property type="entry name" value="Mac"/>
    <property type="match status" value="1"/>
</dbReference>
<dbReference type="SUPFAM" id="SSF51161">
    <property type="entry name" value="Trimeric LpxA-like enzymes"/>
    <property type="match status" value="1"/>
</dbReference>
<reference evidence="7 8" key="1">
    <citation type="journal article" date="2023" name="Int. J. Syst. Evol. Microbiol.">
        <title>Streptococcus sciuri sp. nov., Staphylococcus marylandisciuri sp. nov. and Staphylococcus americanisciuri sp. nov., isolated from faeces of eastern grey squirrel (Sciurus carolinensis).</title>
        <authorList>
            <person name="Volokhov D.V."/>
            <person name="Zagorodnyaya T.A."/>
            <person name="Furtak V.A."/>
            <person name="Nattanmai G."/>
            <person name="Randall L."/>
            <person name="Jose S."/>
            <person name="Gao Y."/>
            <person name="Eisenberg T."/>
            <person name="Delmonte P."/>
            <person name="Blom J."/>
            <person name="Mitchell K.K."/>
        </authorList>
    </citation>
    <scope>NUCLEOTIDE SEQUENCE [LARGE SCALE GENOMIC DNA]</scope>
    <source>
        <strain evidence="7 8">SQ9-PEA</strain>
    </source>
</reference>
<evidence type="ECO:0000256" key="4">
    <source>
        <dbReference type="ARBA" id="ARBA00023315"/>
    </source>
</evidence>
<dbReference type="InterPro" id="IPR039369">
    <property type="entry name" value="LacA-like"/>
</dbReference>
<keyword evidence="2 5" id="KW-0808">Transferase</keyword>
<name>A0ABT2F6X8_9STRE</name>
<keyword evidence="4 5" id="KW-0012">Acyltransferase</keyword>
<dbReference type="Pfam" id="PF00132">
    <property type="entry name" value="Hexapep"/>
    <property type="match status" value="1"/>
</dbReference>
<evidence type="ECO:0000256" key="5">
    <source>
        <dbReference type="RuleBase" id="RU367021"/>
    </source>
</evidence>
<keyword evidence="3" id="KW-0677">Repeat</keyword>
<dbReference type="CDD" id="cd03357">
    <property type="entry name" value="LbH_MAT_GAT"/>
    <property type="match status" value="1"/>
</dbReference>
<dbReference type="InterPro" id="IPR024688">
    <property type="entry name" value="Mac_dom"/>
</dbReference>
<dbReference type="Gene3D" id="2.160.10.10">
    <property type="entry name" value="Hexapeptide repeat proteins"/>
    <property type="match status" value="1"/>
</dbReference>
<evidence type="ECO:0000259" key="6">
    <source>
        <dbReference type="SMART" id="SM01266"/>
    </source>
</evidence>
<dbReference type="InterPro" id="IPR011004">
    <property type="entry name" value="Trimer_LpxA-like_sf"/>
</dbReference>
<dbReference type="PANTHER" id="PTHR43017:SF1">
    <property type="entry name" value="ACETYLTRANSFERASE YJL218W-RELATED"/>
    <property type="match status" value="1"/>
</dbReference>
<protein>
    <recommendedName>
        <fullName evidence="5">Acetyltransferase</fullName>
        <ecNumber evidence="5">2.3.1.-</ecNumber>
    </recommendedName>
</protein>
<evidence type="ECO:0000313" key="7">
    <source>
        <dbReference type="EMBL" id="MCS4487572.1"/>
    </source>
</evidence>
<sequence>MVKTERDKMLAGQLYDASDTELKRQRLETRQKLMTFNVEQDEKKRSNMLKNLFGTTGEHIFMETGFVCDYGNNIHVGENFYANFNQTFLDVCEIRIGDNAMIGPNCQLLTPLHPLDAKKRILGLEYGAPITIGNNVWLASGVTILPGVTLGDNVVVGASSVVTKSFGDNVVLAGNPARIIKYLELPKV</sequence>
<organism evidence="7 8">
    <name type="scientific">Streptococcus sciuri</name>
    <dbReference type="NCBI Taxonomy" id="2973939"/>
    <lineage>
        <taxon>Bacteria</taxon>
        <taxon>Bacillati</taxon>
        <taxon>Bacillota</taxon>
        <taxon>Bacilli</taxon>
        <taxon>Lactobacillales</taxon>
        <taxon>Streptococcaceae</taxon>
        <taxon>Streptococcus</taxon>
    </lineage>
</organism>
<feature type="domain" description="Maltose/galactoside acetyltransferase" evidence="6">
    <location>
        <begin position="6"/>
        <end position="58"/>
    </location>
</feature>
<dbReference type="EC" id="2.3.1.-" evidence="5"/>
<accession>A0ABT2F6X8</accession>
<keyword evidence="8" id="KW-1185">Reference proteome</keyword>
<dbReference type="Pfam" id="PF12464">
    <property type="entry name" value="Mac"/>
    <property type="match status" value="1"/>
</dbReference>
<evidence type="ECO:0000256" key="3">
    <source>
        <dbReference type="ARBA" id="ARBA00022737"/>
    </source>
</evidence>
<comment type="similarity">
    <text evidence="1 5">Belongs to the transferase hexapeptide repeat family.</text>
</comment>